<comment type="caution">
    <text evidence="3">The sequence shown here is derived from an EMBL/GenBank/DDBJ whole genome shotgun (WGS) entry which is preliminary data.</text>
</comment>
<dbReference type="PANTHER" id="PTHR43968:SF14">
    <property type="entry name" value="GLUTATHIONE S-TRANSFERASE"/>
    <property type="match status" value="1"/>
</dbReference>
<evidence type="ECO:0000256" key="1">
    <source>
        <dbReference type="SAM" id="SignalP"/>
    </source>
</evidence>
<feature type="signal peptide" evidence="1">
    <location>
        <begin position="1"/>
        <end position="17"/>
    </location>
</feature>
<feature type="chain" id="PRO_5041959088" description="GST N-terminal domain-containing protein" evidence="1">
    <location>
        <begin position="18"/>
        <end position="575"/>
    </location>
</feature>
<organism evidence="3 4">
    <name type="scientific">Chaetoceros tenuissimus</name>
    <dbReference type="NCBI Taxonomy" id="426638"/>
    <lineage>
        <taxon>Eukaryota</taxon>
        <taxon>Sar</taxon>
        <taxon>Stramenopiles</taxon>
        <taxon>Ochrophyta</taxon>
        <taxon>Bacillariophyta</taxon>
        <taxon>Coscinodiscophyceae</taxon>
        <taxon>Chaetocerotophycidae</taxon>
        <taxon>Chaetocerotales</taxon>
        <taxon>Chaetocerotaceae</taxon>
        <taxon>Chaetoceros</taxon>
    </lineage>
</organism>
<dbReference type="SUPFAM" id="SSF47616">
    <property type="entry name" value="GST C-terminal domain-like"/>
    <property type="match status" value="1"/>
</dbReference>
<dbReference type="AlphaFoldDB" id="A0AAD3CY88"/>
<evidence type="ECO:0000313" key="4">
    <source>
        <dbReference type="Proteomes" id="UP001054902"/>
    </source>
</evidence>
<dbReference type="InterPro" id="IPR050983">
    <property type="entry name" value="GST_Omega/HSP26"/>
</dbReference>
<dbReference type="PROSITE" id="PS50404">
    <property type="entry name" value="GST_NTER"/>
    <property type="match status" value="1"/>
</dbReference>
<evidence type="ECO:0000313" key="3">
    <source>
        <dbReference type="EMBL" id="GFH54144.1"/>
    </source>
</evidence>
<dbReference type="Pfam" id="PF13409">
    <property type="entry name" value="GST_N_2"/>
    <property type="match status" value="1"/>
</dbReference>
<protein>
    <recommendedName>
        <fullName evidence="2">GST N-terminal domain-containing protein</fullName>
    </recommendedName>
</protein>
<dbReference type="Gene3D" id="1.20.1050.10">
    <property type="match status" value="1"/>
</dbReference>
<keyword evidence="1" id="KW-0732">Signal</keyword>
<dbReference type="Gene3D" id="3.40.30.10">
    <property type="entry name" value="Glutaredoxin"/>
    <property type="match status" value="1"/>
</dbReference>
<evidence type="ECO:0000259" key="2">
    <source>
        <dbReference type="PROSITE" id="PS50404"/>
    </source>
</evidence>
<accession>A0AAD3CY88</accession>
<name>A0AAD3CY88_9STRA</name>
<dbReference type="CDD" id="cd00299">
    <property type="entry name" value="GST_C_family"/>
    <property type="match status" value="1"/>
</dbReference>
<keyword evidence="4" id="KW-1185">Reference proteome</keyword>
<sequence>MRFNFKALFLLASATNGFQVPTISRNNPSLFVTSTGSLSSNLDNSQGINRKITFARSSTLSMSTSTEVSSWGDLTALSNSQPIGAALNNEVEVRKTGKASPHVQSKLRLFASDEKPKITLYRDHAGWCPYCQKTMLLIEEKEVPINIELVPMRSYGDKPAEFMRMVPGGILPAITVEKENGQKQVITESSVIMELLDQWHPESEGYKPMLPADDDNDGWNKYNRLSRLERELFSWWCTFMFRPEGPKMSVPGFMGMITGKKGPEMSGSMTGFLDCMEKVDKELASTKGPWFFDKDYPTMIDFVYISHVERMLASCAYWKGLNLRDEEMKKKFPALNKWLDAFDKRECFLAFKSDYYTHVKDIPPQYGPSYNGGFEDQRATFAKTIDGTDGKSWVLPLPFDDPIQPLYKGPPLPLRALKAAGIEADSDGTYQNSDPETMTRACRQMAGWKLSGNGSNVAKFAARGGKNGAKNPRKPFGAELADPYAEPDRDIIPYVDSALRVVAEGLLSEAASEDEHIAFLQSLENKLRAAVPSQYTDDVMASLAYLRDRVGVPRDLPLASGRQLRAHLNWAIRAL</sequence>
<dbReference type="PANTHER" id="PTHR43968">
    <property type="match status" value="1"/>
</dbReference>
<reference evidence="3 4" key="1">
    <citation type="journal article" date="2021" name="Sci. Rep.">
        <title>The genome of the diatom Chaetoceros tenuissimus carries an ancient integrated fragment of an extant virus.</title>
        <authorList>
            <person name="Hongo Y."/>
            <person name="Kimura K."/>
            <person name="Takaki Y."/>
            <person name="Yoshida Y."/>
            <person name="Baba S."/>
            <person name="Kobayashi G."/>
            <person name="Nagasaki K."/>
            <person name="Hano T."/>
            <person name="Tomaru Y."/>
        </authorList>
    </citation>
    <scope>NUCLEOTIDE SEQUENCE [LARGE SCALE GENOMIC DNA]</scope>
    <source>
        <strain evidence="3 4">NIES-3715</strain>
    </source>
</reference>
<dbReference type="CDD" id="cd00570">
    <property type="entry name" value="GST_N_family"/>
    <property type="match status" value="1"/>
</dbReference>
<gene>
    <name evidence="3" type="ORF">CTEN210_10620</name>
</gene>
<dbReference type="EMBL" id="BLLK01000047">
    <property type="protein sequence ID" value="GFH54144.1"/>
    <property type="molecule type" value="Genomic_DNA"/>
</dbReference>
<dbReference type="SUPFAM" id="SSF52833">
    <property type="entry name" value="Thioredoxin-like"/>
    <property type="match status" value="1"/>
</dbReference>
<proteinExistence type="predicted"/>
<feature type="domain" description="GST N-terminal" evidence="2">
    <location>
        <begin position="118"/>
        <end position="204"/>
    </location>
</feature>
<dbReference type="Proteomes" id="UP001054902">
    <property type="component" value="Unassembled WGS sequence"/>
</dbReference>
<dbReference type="InterPro" id="IPR036282">
    <property type="entry name" value="Glutathione-S-Trfase_C_sf"/>
</dbReference>
<dbReference type="InterPro" id="IPR036249">
    <property type="entry name" value="Thioredoxin-like_sf"/>
</dbReference>
<dbReference type="GO" id="GO:0005737">
    <property type="term" value="C:cytoplasm"/>
    <property type="evidence" value="ECO:0007669"/>
    <property type="project" value="TreeGrafter"/>
</dbReference>
<dbReference type="InterPro" id="IPR004045">
    <property type="entry name" value="Glutathione_S-Trfase_N"/>
</dbReference>